<name>A0A098GCG3_9GAMM</name>
<dbReference type="Gene3D" id="3.30.2310.20">
    <property type="entry name" value="RelE-like"/>
    <property type="match status" value="1"/>
</dbReference>
<dbReference type="HOGENOM" id="CLU_147162_3_2_6"/>
<proteinExistence type="predicted"/>
<evidence type="ECO:0000313" key="2">
    <source>
        <dbReference type="EMBL" id="CEG59176.1"/>
    </source>
</evidence>
<accession>A0A098GCG3</accession>
<gene>
    <name evidence="2" type="ORF">LFA_pA0069</name>
</gene>
<dbReference type="EMBL" id="LN614828">
    <property type="protein sequence ID" value="CEG59176.1"/>
    <property type="molecule type" value="Genomic_DNA"/>
</dbReference>
<keyword evidence="3" id="KW-1185">Reference proteome</keyword>
<organism evidence="2 3">
    <name type="scientific">Legionella fallonii LLAP-10</name>
    <dbReference type="NCBI Taxonomy" id="1212491"/>
    <lineage>
        <taxon>Bacteria</taxon>
        <taxon>Pseudomonadati</taxon>
        <taxon>Pseudomonadota</taxon>
        <taxon>Gammaproteobacteria</taxon>
        <taxon>Legionellales</taxon>
        <taxon>Legionellaceae</taxon>
        <taxon>Legionella</taxon>
    </lineage>
</organism>
<sequence>MTKKSLYSFHPEAIEQQTNIWIYTCQHWGEEQADVYIDGLHDRLSIVAQDFTLLRELPNRIYPQVKFFHYERHYVFLKIASSDCYEKIQVLAILHDSMDIPIKLRELLR</sequence>
<reference evidence="3" key="1">
    <citation type="submission" date="2014-09" db="EMBL/GenBank/DDBJ databases">
        <authorList>
            <person name="Gomez-Valero L."/>
        </authorList>
    </citation>
    <scope>NUCLEOTIDE SEQUENCE [LARGE SCALE GENOMIC DNA]</scope>
    <source>
        <strain evidence="3">ATCC700992</strain>
        <plasmid evidence="3">LLAP10_pA</plasmid>
    </source>
</reference>
<dbReference type="AlphaFoldDB" id="A0A098GCG3"/>
<protein>
    <submittedName>
        <fullName evidence="2">Toxin of Plasmid stabilization system</fullName>
    </submittedName>
</protein>
<evidence type="ECO:0000313" key="3">
    <source>
        <dbReference type="Proteomes" id="UP000032430"/>
    </source>
</evidence>
<dbReference type="Pfam" id="PF05016">
    <property type="entry name" value="ParE_toxin"/>
    <property type="match status" value="1"/>
</dbReference>
<dbReference type="InterPro" id="IPR007712">
    <property type="entry name" value="RelE/ParE_toxin"/>
</dbReference>
<dbReference type="InterPro" id="IPR035093">
    <property type="entry name" value="RelE/ParE_toxin_dom_sf"/>
</dbReference>
<keyword evidence="2" id="KW-0614">Plasmid</keyword>
<dbReference type="KEGG" id="lfa:LFA_pA0069"/>
<dbReference type="Proteomes" id="UP000032430">
    <property type="component" value="Plasmid II"/>
</dbReference>
<evidence type="ECO:0000256" key="1">
    <source>
        <dbReference type="ARBA" id="ARBA00022649"/>
    </source>
</evidence>
<geneLocation type="plasmid" evidence="3">
    <name>LLAP10_pA</name>
</geneLocation>
<dbReference type="RefSeq" id="WP_045097783.1">
    <property type="nucleotide sequence ID" value="NZ_LN614828.1"/>
</dbReference>
<keyword evidence="1" id="KW-1277">Toxin-antitoxin system</keyword>